<evidence type="ECO:0000259" key="9">
    <source>
        <dbReference type="Pfam" id="PF00924"/>
    </source>
</evidence>
<evidence type="ECO:0000259" key="10">
    <source>
        <dbReference type="Pfam" id="PF12607"/>
    </source>
</evidence>
<feature type="transmembrane region" description="Helical" evidence="7">
    <location>
        <begin position="236"/>
        <end position="258"/>
    </location>
</feature>
<feature type="domain" description="Mechanosensitive ion channel MscS" evidence="9">
    <location>
        <begin position="606"/>
        <end position="674"/>
    </location>
</feature>
<dbReference type="Gene3D" id="3.30.70.100">
    <property type="match status" value="1"/>
</dbReference>
<accession>A0A1H8MJJ0</accession>
<dbReference type="SUPFAM" id="SSF82861">
    <property type="entry name" value="Mechanosensitive channel protein MscS (YggB), transmembrane region"/>
    <property type="match status" value="1"/>
</dbReference>
<feature type="transmembrane region" description="Helical" evidence="7">
    <location>
        <begin position="475"/>
        <end position="495"/>
    </location>
</feature>
<reference evidence="12 13" key="1">
    <citation type="submission" date="2016-10" db="EMBL/GenBank/DDBJ databases">
        <authorList>
            <person name="de Groot N.N."/>
        </authorList>
    </citation>
    <scope>NUCLEOTIDE SEQUENCE [LARGE SCALE GENOMIC DNA]</scope>
    <source>
        <strain evidence="12 13">DSM 8512</strain>
    </source>
</reference>
<feature type="transmembrane region" description="Helical" evidence="7">
    <location>
        <begin position="201"/>
        <end position="224"/>
    </location>
</feature>
<dbReference type="SUPFAM" id="SSF82689">
    <property type="entry name" value="Mechanosensitive channel protein MscS (YggB), C-terminal domain"/>
    <property type="match status" value="1"/>
</dbReference>
<dbReference type="EMBL" id="FODE01000041">
    <property type="protein sequence ID" value="SEO17388.1"/>
    <property type="molecule type" value="Genomic_DNA"/>
</dbReference>
<feature type="transmembrane region" description="Helical" evidence="7">
    <location>
        <begin position="365"/>
        <end position="382"/>
    </location>
</feature>
<feature type="transmembrane region" description="Helical" evidence="7">
    <location>
        <begin position="403"/>
        <end position="427"/>
    </location>
</feature>
<feature type="transmembrane region" description="Helical" evidence="7">
    <location>
        <begin position="521"/>
        <end position="540"/>
    </location>
</feature>
<dbReference type="InterPro" id="IPR052702">
    <property type="entry name" value="MscS-like_channel"/>
</dbReference>
<name>A0A1H8MJJ0_9RHOB</name>
<dbReference type="Gene3D" id="2.30.30.60">
    <property type="match status" value="1"/>
</dbReference>
<feature type="chain" id="PRO_5011668991" evidence="8">
    <location>
        <begin position="23"/>
        <end position="807"/>
    </location>
</feature>
<dbReference type="InterPro" id="IPR006685">
    <property type="entry name" value="MscS_channel_2nd"/>
</dbReference>
<evidence type="ECO:0000313" key="12">
    <source>
        <dbReference type="EMBL" id="SEO17388.1"/>
    </source>
</evidence>
<keyword evidence="6 7" id="KW-0472">Membrane</keyword>
<feature type="signal peptide" evidence="8">
    <location>
        <begin position="1"/>
        <end position="22"/>
    </location>
</feature>
<evidence type="ECO:0000256" key="6">
    <source>
        <dbReference type="ARBA" id="ARBA00023136"/>
    </source>
</evidence>
<dbReference type="Gene3D" id="1.10.287.1260">
    <property type="match status" value="1"/>
</dbReference>
<feature type="transmembrane region" description="Helical" evidence="7">
    <location>
        <begin position="322"/>
        <end position="345"/>
    </location>
</feature>
<evidence type="ECO:0000256" key="8">
    <source>
        <dbReference type="SAM" id="SignalP"/>
    </source>
</evidence>
<protein>
    <submittedName>
        <fullName evidence="12">Small-conductance mechanosensitive channel</fullName>
    </submittedName>
</protein>
<dbReference type="GO" id="GO:0008381">
    <property type="term" value="F:mechanosensitive monoatomic ion channel activity"/>
    <property type="evidence" value="ECO:0007669"/>
    <property type="project" value="UniProtKB-ARBA"/>
</dbReference>
<feature type="domain" description="DUF3772" evidence="10">
    <location>
        <begin position="123"/>
        <end position="181"/>
    </location>
</feature>
<keyword evidence="4 7" id="KW-0812">Transmembrane</keyword>
<sequence>MARAFLTVVLTVLTLFAAPVWAQEDGGPDYARWESAASQAEALADDPQASDEDLNRTRSEMADWRRQFHDAQGTNANRIKAVQEQLAALGDPPAEGQTEESEVATRRAELNGQLSSLQAPRLTAVEAFSRADSIIEQIARVTAERQASMLARHSPSPLFPGNWLLAGSETVELGRQMGAEFVQNFDEQGVWEQLKPRLPQVLAYLVAAFVLLTAGRLWVASLTTRLSAWASDHSRAVVAYVVSLGQIIIPMIGVYLAVRGLRATGFFGEWSAPFLDAIPAAGVFLFGGLWLTRIMFPRTAIAYQTLTMPDEGRTRARRMLSLLAVVFAIHHILSHAVLPLTGIYWRAGDPDTHVPMDFAEGAASVVHFVLILLAAVALFRLGNVLRQLHKWAAPDDPSFRYRVLTVVGAILRLVALAGVGLAAVGYVNMGNVLIWPWGLSLALILVLVSVQDFIADIFNMVKRGQEGAREGLAPLLIGFVLILLSVPLFLVIWGAREADLIDQFAAIQQGVSFGGVRLSPGSILTFLIVFGIGYGATRVTQGAFRSSILPKTRLDPGGQNAVVSGLGYVGIVLAALLAITSAGIDMSSIAIVAGALSVGIGFGLQNIVSNFVSGIILLIERPISVGDWISTGNGDLGVVKRISVRATQVETFDRTEVIVPNSDLISQPVTNWTRHNKMGRIILPIGVAPTTDTRKIEQILMEIVEDQPTVTIDPAPAVLFRGITVDTMNFEIRAVLSDVAEGLGVTSEIYHRVVERFHAEGIAMPFTARERWPAPPLVEGDEAKGNDTAAAATQAMIVAPDEDDPGV</sequence>
<dbReference type="Pfam" id="PF00924">
    <property type="entry name" value="MS_channel_2nd"/>
    <property type="match status" value="1"/>
</dbReference>
<keyword evidence="5 7" id="KW-1133">Transmembrane helix</keyword>
<dbReference type="PANTHER" id="PTHR30347">
    <property type="entry name" value="POTASSIUM CHANNEL RELATED"/>
    <property type="match status" value="1"/>
</dbReference>
<evidence type="ECO:0000313" key="13">
    <source>
        <dbReference type="Proteomes" id="UP000199054"/>
    </source>
</evidence>
<feature type="transmembrane region" description="Helical" evidence="7">
    <location>
        <begin position="590"/>
        <end position="619"/>
    </location>
</feature>
<evidence type="ECO:0000256" key="1">
    <source>
        <dbReference type="ARBA" id="ARBA00004651"/>
    </source>
</evidence>
<dbReference type="InterPro" id="IPR011066">
    <property type="entry name" value="MscS_channel_C_sf"/>
</dbReference>
<dbReference type="Pfam" id="PF21082">
    <property type="entry name" value="MS_channel_3rd"/>
    <property type="match status" value="1"/>
</dbReference>
<keyword evidence="3" id="KW-1003">Cell membrane</keyword>
<evidence type="ECO:0000256" key="3">
    <source>
        <dbReference type="ARBA" id="ARBA00022475"/>
    </source>
</evidence>
<organism evidence="12 13">
    <name type="scientific">Paracoccus alcaliphilus</name>
    <dbReference type="NCBI Taxonomy" id="34002"/>
    <lineage>
        <taxon>Bacteria</taxon>
        <taxon>Pseudomonadati</taxon>
        <taxon>Pseudomonadota</taxon>
        <taxon>Alphaproteobacteria</taxon>
        <taxon>Rhodobacterales</taxon>
        <taxon>Paracoccaceae</taxon>
        <taxon>Paracoccus</taxon>
    </lineage>
</organism>
<dbReference type="InterPro" id="IPR022249">
    <property type="entry name" value="DUF3772"/>
</dbReference>
<dbReference type="STRING" id="34002.SAMN04489859_10418"/>
<comment type="similarity">
    <text evidence="2">Belongs to the MscS (TC 1.A.23) family.</text>
</comment>
<dbReference type="InterPro" id="IPR023408">
    <property type="entry name" value="MscS_beta-dom_sf"/>
</dbReference>
<feature type="transmembrane region" description="Helical" evidence="7">
    <location>
        <begin position="561"/>
        <end position="584"/>
    </location>
</feature>
<evidence type="ECO:0000256" key="4">
    <source>
        <dbReference type="ARBA" id="ARBA00022692"/>
    </source>
</evidence>
<dbReference type="RefSeq" id="WP_090616671.1">
    <property type="nucleotide sequence ID" value="NZ_CP067124.1"/>
</dbReference>
<dbReference type="Proteomes" id="UP000199054">
    <property type="component" value="Unassembled WGS sequence"/>
</dbReference>
<evidence type="ECO:0000256" key="2">
    <source>
        <dbReference type="ARBA" id="ARBA00008017"/>
    </source>
</evidence>
<keyword evidence="13" id="KW-1185">Reference proteome</keyword>
<feature type="domain" description="Mechanosensitive ion channel MscS C-terminal" evidence="11">
    <location>
        <begin position="683"/>
        <end position="764"/>
    </location>
</feature>
<evidence type="ECO:0000256" key="7">
    <source>
        <dbReference type="SAM" id="Phobius"/>
    </source>
</evidence>
<dbReference type="InterPro" id="IPR049278">
    <property type="entry name" value="MS_channel_C"/>
</dbReference>
<comment type="subcellular location">
    <subcellularLocation>
        <location evidence="1">Cell membrane</location>
        <topology evidence="1">Multi-pass membrane protein</topology>
    </subcellularLocation>
</comment>
<dbReference type="InterPro" id="IPR010920">
    <property type="entry name" value="LSM_dom_sf"/>
</dbReference>
<dbReference type="GO" id="GO:0005886">
    <property type="term" value="C:plasma membrane"/>
    <property type="evidence" value="ECO:0007669"/>
    <property type="project" value="UniProtKB-SubCell"/>
</dbReference>
<proteinExistence type="inferred from homology"/>
<dbReference type="Pfam" id="PF12607">
    <property type="entry name" value="DUF3772"/>
    <property type="match status" value="1"/>
</dbReference>
<feature type="transmembrane region" description="Helical" evidence="7">
    <location>
        <begin position="270"/>
        <end position="291"/>
    </location>
</feature>
<dbReference type="SUPFAM" id="SSF50182">
    <property type="entry name" value="Sm-like ribonucleoproteins"/>
    <property type="match status" value="1"/>
</dbReference>
<feature type="transmembrane region" description="Helical" evidence="7">
    <location>
        <begin position="433"/>
        <end position="454"/>
    </location>
</feature>
<evidence type="ECO:0000259" key="11">
    <source>
        <dbReference type="Pfam" id="PF21082"/>
    </source>
</evidence>
<dbReference type="PANTHER" id="PTHR30347:SF1">
    <property type="entry name" value="MECHANOSENSITIVE CHANNEL MSCK"/>
    <property type="match status" value="1"/>
</dbReference>
<dbReference type="AlphaFoldDB" id="A0A1H8MJJ0"/>
<evidence type="ECO:0000256" key="5">
    <source>
        <dbReference type="ARBA" id="ARBA00022989"/>
    </source>
</evidence>
<keyword evidence="8" id="KW-0732">Signal</keyword>
<gene>
    <name evidence="12" type="ORF">SAMN04489859_10418</name>
</gene>
<dbReference type="InterPro" id="IPR011014">
    <property type="entry name" value="MscS_channel_TM-2"/>
</dbReference>
<dbReference type="OrthoDB" id="9799209at2"/>